<evidence type="ECO:0000256" key="11">
    <source>
        <dbReference type="SAM" id="MobiDB-lite"/>
    </source>
</evidence>
<feature type="compositionally biased region" description="Polar residues" evidence="11">
    <location>
        <begin position="29"/>
        <end position="38"/>
    </location>
</feature>
<evidence type="ECO:0000256" key="8">
    <source>
        <dbReference type="ARBA" id="ARBA00023136"/>
    </source>
</evidence>
<evidence type="ECO:0000256" key="1">
    <source>
        <dbReference type="ARBA" id="ARBA00004138"/>
    </source>
</evidence>
<dbReference type="PANTHER" id="PTHR28388:SF1">
    <property type="entry name" value="TRANSMEMBRANE PROTEIN 237"/>
    <property type="match status" value="1"/>
</dbReference>
<reference evidence="13" key="1">
    <citation type="submission" date="2020-11" db="EMBL/GenBank/DDBJ databases">
        <authorList>
            <person name="Tran Van P."/>
        </authorList>
    </citation>
    <scope>NUCLEOTIDE SEQUENCE</scope>
</reference>
<evidence type="ECO:0000256" key="3">
    <source>
        <dbReference type="ARBA" id="ARBA00008783"/>
    </source>
</evidence>
<dbReference type="EMBL" id="OD029338">
    <property type="protein sequence ID" value="CAD7420278.1"/>
    <property type="molecule type" value="Genomic_DNA"/>
</dbReference>
<evidence type="ECO:0000256" key="5">
    <source>
        <dbReference type="ARBA" id="ARBA00022794"/>
    </source>
</evidence>
<evidence type="ECO:0000313" key="13">
    <source>
        <dbReference type="EMBL" id="CAD7420278.1"/>
    </source>
</evidence>
<comment type="subcellular location">
    <subcellularLocation>
        <location evidence="1">Cell projection</location>
        <location evidence="1">Cilium</location>
    </subcellularLocation>
    <subcellularLocation>
        <location evidence="2">Membrane</location>
        <topology evidence="2">Multi-pass membrane protein</topology>
    </subcellularLocation>
</comment>
<dbReference type="GO" id="GO:0060271">
    <property type="term" value="P:cilium assembly"/>
    <property type="evidence" value="ECO:0007669"/>
    <property type="project" value="TreeGrafter"/>
</dbReference>
<sequence>MRRAKRRRSTTNVPEMANRRSRRKHPTMKSASRGQNKGNRLDLDIADRMDEDVAGEMVRGSGGRGEGPRLGRPVAWINDEGYPKNTVPMEVTLDTGGGRPACNFPNTPLEAAILFQRLSKPFYRLCHGLLAGVALTACVMSYSLGSTKEDAVGFVQVYTRFARIMQSLFSFLATICVLSVFDRLDVYHLDLAHIGDLLRYQTVQTLVLLTYLITLVVTLVTTKWDDAIAIYQYDRSHWEDVNVLEDNLRTWRNLNLYRCLFTMLGWLLVVALSKHDMFYTHLVNMIKYQTTRQRENVRY</sequence>
<comment type="similarity">
    <text evidence="3">Belongs to the TMEM237 family.</text>
</comment>
<evidence type="ECO:0000256" key="9">
    <source>
        <dbReference type="ARBA" id="ARBA00023273"/>
    </source>
</evidence>
<feature type="transmembrane region" description="Helical" evidence="12">
    <location>
        <begin position="202"/>
        <end position="221"/>
    </location>
</feature>
<accession>A0A7R9DVD1</accession>
<feature type="transmembrane region" description="Helical" evidence="12">
    <location>
        <begin position="164"/>
        <end position="181"/>
    </location>
</feature>
<dbReference type="InterPro" id="IPR029409">
    <property type="entry name" value="TMEM237"/>
</dbReference>
<keyword evidence="7" id="KW-0969">Cilium</keyword>
<keyword evidence="9" id="KW-0966">Cell projection</keyword>
<comment type="function">
    <text evidence="10">Component of the transition zone in primary cilia. Required for ciliogenesis.</text>
</comment>
<evidence type="ECO:0000256" key="10">
    <source>
        <dbReference type="ARBA" id="ARBA00025631"/>
    </source>
</evidence>
<gene>
    <name evidence="13" type="ORF">TPSB3V08_LOCUS13693</name>
</gene>
<keyword evidence="5" id="KW-0970">Cilium biogenesis/degradation</keyword>
<keyword evidence="6 12" id="KW-1133">Transmembrane helix</keyword>
<dbReference type="GO" id="GO:0035869">
    <property type="term" value="C:ciliary transition zone"/>
    <property type="evidence" value="ECO:0007669"/>
    <property type="project" value="TreeGrafter"/>
</dbReference>
<evidence type="ECO:0000256" key="2">
    <source>
        <dbReference type="ARBA" id="ARBA00004141"/>
    </source>
</evidence>
<name>A0A7R9DVD1_TIMPO</name>
<proteinExistence type="inferred from homology"/>
<feature type="transmembrane region" description="Helical" evidence="12">
    <location>
        <begin position="254"/>
        <end position="272"/>
    </location>
</feature>
<evidence type="ECO:0000256" key="7">
    <source>
        <dbReference type="ARBA" id="ARBA00023069"/>
    </source>
</evidence>
<organism evidence="13">
    <name type="scientific">Timema poppense</name>
    <name type="common">Walking stick</name>
    <dbReference type="NCBI Taxonomy" id="170557"/>
    <lineage>
        <taxon>Eukaryota</taxon>
        <taxon>Metazoa</taxon>
        <taxon>Ecdysozoa</taxon>
        <taxon>Arthropoda</taxon>
        <taxon>Hexapoda</taxon>
        <taxon>Insecta</taxon>
        <taxon>Pterygota</taxon>
        <taxon>Neoptera</taxon>
        <taxon>Polyneoptera</taxon>
        <taxon>Phasmatodea</taxon>
        <taxon>Timematodea</taxon>
        <taxon>Timematoidea</taxon>
        <taxon>Timematidae</taxon>
        <taxon>Timema</taxon>
    </lineage>
</organism>
<dbReference type="AlphaFoldDB" id="A0A7R9DVD1"/>
<feature type="region of interest" description="Disordered" evidence="11">
    <location>
        <begin position="1"/>
        <end position="41"/>
    </location>
</feature>
<dbReference type="Pfam" id="PF15383">
    <property type="entry name" value="TMEM237"/>
    <property type="match status" value="1"/>
</dbReference>
<protein>
    <submittedName>
        <fullName evidence="13">Uncharacterized protein</fullName>
    </submittedName>
</protein>
<evidence type="ECO:0000256" key="12">
    <source>
        <dbReference type="SAM" id="Phobius"/>
    </source>
</evidence>
<feature type="transmembrane region" description="Helical" evidence="12">
    <location>
        <begin position="122"/>
        <end position="144"/>
    </location>
</feature>
<dbReference type="GO" id="GO:0016020">
    <property type="term" value="C:membrane"/>
    <property type="evidence" value="ECO:0007669"/>
    <property type="project" value="UniProtKB-SubCell"/>
</dbReference>
<evidence type="ECO:0000256" key="4">
    <source>
        <dbReference type="ARBA" id="ARBA00022692"/>
    </source>
</evidence>
<keyword evidence="8 12" id="KW-0472">Membrane</keyword>
<keyword evidence="4 12" id="KW-0812">Transmembrane</keyword>
<dbReference type="PANTHER" id="PTHR28388">
    <property type="entry name" value="TRANSMEMBRANE PROTEIN 237"/>
    <property type="match status" value="1"/>
</dbReference>
<evidence type="ECO:0000256" key="6">
    <source>
        <dbReference type="ARBA" id="ARBA00022989"/>
    </source>
</evidence>